<proteinExistence type="predicted"/>
<dbReference type="SUPFAM" id="SSF52540">
    <property type="entry name" value="P-loop containing nucleoside triphosphate hydrolases"/>
    <property type="match status" value="1"/>
</dbReference>
<keyword evidence="3" id="KW-1185">Reference proteome</keyword>
<reference evidence="2 3" key="1">
    <citation type="submission" date="2023-11" db="EMBL/GenBank/DDBJ databases">
        <title>MicrobeMod: A computational toolkit for identifying prokaryotic methylation and restriction-modification with nanopore sequencing.</title>
        <authorList>
            <person name="Crits-Christoph A."/>
            <person name="Kang S.C."/>
            <person name="Lee H."/>
            <person name="Ostrov N."/>
        </authorList>
    </citation>
    <scope>NUCLEOTIDE SEQUENCE [LARGE SCALE GENOMIC DNA]</scope>
    <source>
        <strain evidence="2 3">DSMZ 700</strain>
    </source>
</reference>
<dbReference type="GO" id="GO:0005524">
    <property type="term" value="F:ATP binding"/>
    <property type="evidence" value="ECO:0007669"/>
    <property type="project" value="UniProtKB-KW"/>
</dbReference>
<feature type="domain" description="ATPase AAA-type core" evidence="1">
    <location>
        <begin position="52"/>
        <end position="149"/>
    </location>
</feature>
<dbReference type="EMBL" id="JAWXYB010000002">
    <property type="protein sequence ID" value="MDX5929379.1"/>
    <property type="molecule type" value="Genomic_DNA"/>
</dbReference>
<dbReference type="RefSeq" id="WP_319612461.1">
    <property type="nucleotide sequence ID" value="NZ_JAWXYB010000002.1"/>
</dbReference>
<accession>A0AAW9DK47</accession>
<protein>
    <submittedName>
        <fullName evidence="2">ATP-binding protein</fullName>
    </submittedName>
</protein>
<dbReference type="AlphaFoldDB" id="A0AAW9DK47"/>
<evidence type="ECO:0000313" key="3">
    <source>
        <dbReference type="Proteomes" id="UP001279553"/>
    </source>
</evidence>
<dbReference type="InterPro" id="IPR027417">
    <property type="entry name" value="P-loop_NTPase"/>
</dbReference>
<dbReference type="CDD" id="cd00267">
    <property type="entry name" value="ABC_ATPase"/>
    <property type="match status" value="1"/>
</dbReference>
<dbReference type="InterPro" id="IPR003959">
    <property type="entry name" value="ATPase_AAA_core"/>
</dbReference>
<dbReference type="Gene3D" id="3.40.50.300">
    <property type="entry name" value="P-loop containing nucleotide triphosphate hydrolases"/>
    <property type="match status" value="2"/>
</dbReference>
<sequence length="420" mass="47226">MAVLVEFRVKNFRSFRDEAILNLVASRDKTNEETAVMATGNKSVPRLVRTAGIYGPNAGGKSNLVRAMQLLRGIVKDSATLQAGQPINVQPFRLDPVATEQPIEYEITFLLDDVRYQFGFRLTPHKILSEWLIVYKSTQPATWYDRNFDQHTQKYDYKFSAQLLGAKGVWCEATRENALFLSTAVQLNSEQLRPVFAFLTNGLVIFENGSGPVPDYTISHIARNKADSVREFLSAADTGIADIRLIKRQGFMGTMKVDLATGQFEPLPAEPREITVPTFEHKANSGSAEFDFHDESEGTQKLFALAGPVFEILERGQVLIVDELDRSLHALLVRQLIGMFQNPDLNQKGAQLIFTTHDTSLLDGELLRRDQIWFAEKDEDQASHLYPLSDFSPRKGEALERGYLAGRYGGVPILRTLRLN</sequence>
<dbReference type="GO" id="GO:0016887">
    <property type="term" value="F:ATP hydrolysis activity"/>
    <property type="evidence" value="ECO:0007669"/>
    <property type="project" value="InterPro"/>
</dbReference>
<comment type="caution">
    <text evidence="2">The sequence shown here is derived from an EMBL/GenBank/DDBJ whole genome shotgun (WGS) entry which is preliminary data.</text>
</comment>
<dbReference type="PANTHER" id="PTHR40396">
    <property type="entry name" value="ATPASE-LIKE PROTEIN"/>
    <property type="match status" value="1"/>
</dbReference>
<name>A0AAW9DK47_ACIAO</name>
<dbReference type="Proteomes" id="UP001279553">
    <property type="component" value="Unassembled WGS sequence"/>
</dbReference>
<keyword evidence="2" id="KW-0547">Nucleotide-binding</keyword>
<dbReference type="Pfam" id="PF13304">
    <property type="entry name" value="AAA_21"/>
    <property type="match status" value="2"/>
</dbReference>
<evidence type="ECO:0000259" key="1">
    <source>
        <dbReference type="Pfam" id="PF13304"/>
    </source>
</evidence>
<gene>
    <name evidence="2" type="ORF">SIL87_01185</name>
</gene>
<evidence type="ECO:0000313" key="2">
    <source>
        <dbReference type="EMBL" id="MDX5929379.1"/>
    </source>
</evidence>
<organism evidence="2 3">
    <name type="scientific">Acidiphilium acidophilum</name>
    <name type="common">Thiobacillus acidophilus</name>
    <dbReference type="NCBI Taxonomy" id="76588"/>
    <lineage>
        <taxon>Bacteria</taxon>
        <taxon>Pseudomonadati</taxon>
        <taxon>Pseudomonadota</taxon>
        <taxon>Alphaproteobacteria</taxon>
        <taxon>Acetobacterales</taxon>
        <taxon>Acidocellaceae</taxon>
        <taxon>Acidiphilium</taxon>
    </lineage>
</organism>
<feature type="domain" description="ATPase AAA-type core" evidence="1">
    <location>
        <begin position="270"/>
        <end position="363"/>
    </location>
</feature>
<dbReference type="PANTHER" id="PTHR40396:SF1">
    <property type="entry name" value="ATPASE AAA-TYPE CORE DOMAIN-CONTAINING PROTEIN"/>
    <property type="match status" value="1"/>
</dbReference>
<keyword evidence="2" id="KW-0067">ATP-binding</keyword>